<proteinExistence type="predicted"/>
<accession>A0A1G2S890</accession>
<evidence type="ECO:0000313" key="1">
    <source>
        <dbReference type="EMBL" id="OHA80491.1"/>
    </source>
</evidence>
<dbReference type="Proteomes" id="UP000179118">
    <property type="component" value="Unassembled WGS sequence"/>
</dbReference>
<gene>
    <name evidence="1" type="ORF">A3D51_00175</name>
</gene>
<name>A0A1G2S890_9BACT</name>
<protein>
    <submittedName>
        <fullName evidence="1">Uncharacterized protein</fullName>
    </submittedName>
</protein>
<reference evidence="1 2" key="1">
    <citation type="journal article" date="2016" name="Nat. Commun.">
        <title>Thousands of microbial genomes shed light on interconnected biogeochemical processes in an aquifer system.</title>
        <authorList>
            <person name="Anantharaman K."/>
            <person name="Brown C.T."/>
            <person name="Hug L.A."/>
            <person name="Sharon I."/>
            <person name="Castelle C.J."/>
            <person name="Probst A.J."/>
            <person name="Thomas B.C."/>
            <person name="Singh A."/>
            <person name="Wilkins M.J."/>
            <person name="Karaoz U."/>
            <person name="Brodie E.L."/>
            <person name="Williams K.H."/>
            <person name="Hubbard S.S."/>
            <person name="Banfield J.F."/>
        </authorList>
    </citation>
    <scope>NUCLEOTIDE SEQUENCE [LARGE SCALE GENOMIC DNA]</scope>
</reference>
<dbReference type="EMBL" id="MHUT01000018">
    <property type="protein sequence ID" value="OHA80491.1"/>
    <property type="molecule type" value="Genomic_DNA"/>
</dbReference>
<dbReference type="AlphaFoldDB" id="A0A1G2S890"/>
<evidence type="ECO:0000313" key="2">
    <source>
        <dbReference type="Proteomes" id="UP000179118"/>
    </source>
</evidence>
<organism evidence="1 2">
    <name type="scientific">Candidatus Yonathbacteria bacterium RIFCSPHIGHO2_02_FULL_44_14</name>
    <dbReference type="NCBI Taxonomy" id="1802724"/>
    <lineage>
        <taxon>Bacteria</taxon>
        <taxon>Candidatus Yonathiibacteriota</taxon>
    </lineage>
</organism>
<sequence>MGKKLPEVYHFGYNGTHFQILIPFMYWVQFVNLTGKETQYASDQGQAYVPPSVLGGSFGQHGCARFSKTLGRSAVIEVPAFLENPDDENQIVGMRDLGHTLSSILFILQHILHDADEGKKDVAEQESSPVLDTKPAGSQLFVLETIVAREPGQFHGAGLGLSLSPVARKYLESLGKGVDLDGAMESMKEHFFMPYADEKFRNRAWHGDFVIRLREYGVLHLNTRGNCACMGTEPKDFGDRGYSLLSHNVDTVAQQFNLLVGIANVWQMVRGGLRAQS</sequence>
<comment type="caution">
    <text evidence="1">The sequence shown here is derived from an EMBL/GenBank/DDBJ whole genome shotgun (WGS) entry which is preliminary data.</text>
</comment>